<accession>A0AAW0ARF3</accession>
<protein>
    <recommendedName>
        <fullName evidence="1">Ribonuclease H1 N-terminal domain-containing protein</fullName>
    </recommendedName>
</protein>
<evidence type="ECO:0000259" key="1">
    <source>
        <dbReference type="Pfam" id="PF01693"/>
    </source>
</evidence>
<dbReference type="InterPro" id="IPR009027">
    <property type="entry name" value="Ribosomal_bL9/RNase_H1_N"/>
</dbReference>
<dbReference type="AlphaFoldDB" id="A0AAW0ARF3"/>
<dbReference type="Gene3D" id="3.40.970.10">
    <property type="entry name" value="Ribonuclease H1, N-terminal domain"/>
    <property type="match status" value="1"/>
</dbReference>
<dbReference type="Proteomes" id="UP001362999">
    <property type="component" value="Unassembled WGS sequence"/>
</dbReference>
<dbReference type="EMBL" id="JAWWNJ010000054">
    <property type="protein sequence ID" value="KAK7015448.1"/>
    <property type="molecule type" value="Genomic_DNA"/>
</dbReference>
<reference evidence="2 3" key="1">
    <citation type="journal article" date="2024" name="J Genomics">
        <title>Draft genome sequencing and assembly of Favolaschia claudopus CIRM-BRFM 2984 isolated from oak limbs.</title>
        <authorList>
            <person name="Navarro D."/>
            <person name="Drula E."/>
            <person name="Chaduli D."/>
            <person name="Cazenave R."/>
            <person name="Ahrendt S."/>
            <person name="Wang J."/>
            <person name="Lipzen A."/>
            <person name="Daum C."/>
            <person name="Barry K."/>
            <person name="Grigoriev I.V."/>
            <person name="Favel A."/>
            <person name="Rosso M.N."/>
            <person name="Martin F."/>
        </authorList>
    </citation>
    <scope>NUCLEOTIDE SEQUENCE [LARGE SCALE GENOMIC DNA]</scope>
    <source>
        <strain evidence="2 3">CIRM-BRFM 2984</strain>
    </source>
</reference>
<dbReference type="SUPFAM" id="SSF55658">
    <property type="entry name" value="L9 N-domain-like"/>
    <property type="match status" value="1"/>
</dbReference>
<evidence type="ECO:0000313" key="3">
    <source>
        <dbReference type="Proteomes" id="UP001362999"/>
    </source>
</evidence>
<gene>
    <name evidence="2" type="ORF">R3P38DRAFT_2786921</name>
</gene>
<proteinExistence type="predicted"/>
<keyword evidence="3" id="KW-1185">Reference proteome</keyword>
<evidence type="ECO:0000313" key="2">
    <source>
        <dbReference type="EMBL" id="KAK7015448.1"/>
    </source>
</evidence>
<organism evidence="2 3">
    <name type="scientific">Favolaschia claudopus</name>
    <dbReference type="NCBI Taxonomy" id="2862362"/>
    <lineage>
        <taxon>Eukaryota</taxon>
        <taxon>Fungi</taxon>
        <taxon>Dikarya</taxon>
        <taxon>Basidiomycota</taxon>
        <taxon>Agaricomycotina</taxon>
        <taxon>Agaricomycetes</taxon>
        <taxon>Agaricomycetidae</taxon>
        <taxon>Agaricales</taxon>
        <taxon>Marasmiineae</taxon>
        <taxon>Mycenaceae</taxon>
        <taxon>Favolaschia</taxon>
    </lineage>
</organism>
<name>A0AAW0ARF3_9AGAR</name>
<dbReference type="InterPro" id="IPR011320">
    <property type="entry name" value="RNase_H1_N"/>
</dbReference>
<dbReference type="Pfam" id="PF01693">
    <property type="entry name" value="Cauli_VI"/>
    <property type="match status" value="1"/>
</dbReference>
<comment type="caution">
    <text evidence="2">The sequence shown here is derived from an EMBL/GenBank/DDBJ whole genome shotgun (WGS) entry which is preliminary data.</text>
</comment>
<dbReference type="InterPro" id="IPR037056">
    <property type="entry name" value="RNase_H1_N_sf"/>
</dbReference>
<sequence length="114" mass="13023">MPHNGPPCLPMTFNHGANLHDHDLYAEGHYWVVISGHAPGIYLDHGEAEIQVFKVHNMRWKRFDNAEAVEYWDTWCRLLHDHGVSKWSVEGFDSLFDSYDAALAAAASRYISPN</sequence>
<feature type="domain" description="Ribonuclease H1 N-terminal" evidence="1">
    <location>
        <begin position="30"/>
        <end position="67"/>
    </location>
</feature>